<accession>A0AAE6ITM7</accession>
<evidence type="ECO:0000313" key="4">
    <source>
        <dbReference type="EMBL" id="QEJ97943.1"/>
    </source>
</evidence>
<dbReference type="InterPro" id="IPR012263">
    <property type="entry name" value="M_m6A_EcoRV"/>
</dbReference>
<keyword evidence="1 4" id="KW-0489">Methyltransferase</keyword>
<sequence>MRPPLSYYGGKQQLAKKIVSLIPEHKIYCEPFCGGAAVLFAKEPSQAEVINDTNAEIINFYQVVQEDFPALQKEIMKTLHSRETHRHAKIIYENPDMFDTVKRAWAVWVKANMSFGNCLNSGFAYEKKSGGTTKKIINKIDEFTDKISNRIRMLQIENCDALKVIASRDTAGTFHYIDPPYVGADQGHYDGYTQQDFDNLLETLQNIKGKFLLSSFRNKKLSEYTKNNNWYQIEFKMVNTMTQNGNKKNQKIEVLTANYPIIFDKGQEAKKEDSSIGQSELIFEKELSEERA</sequence>
<evidence type="ECO:0000313" key="5">
    <source>
        <dbReference type="Proteomes" id="UP000323594"/>
    </source>
</evidence>
<evidence type="ECO:0000256" key="1">
    <source>
        <dbReference type="ARBA" id="ARBA00022603"/>
    </source>
</evidence>
<dbReference type="GO" id="GO:1904047">
    <property type="term" value="F:S-adenosyl-L-methionine binding"/>
    <property type="evidence" value="ECO:0007669"/>
    <property type="project" value="TreeGrafter"/>
</dbReference>
<dbReference type="Gene3D" id="3.40.50.150">
    <property type="entry name" value="Vaccinia Virus protein VP39"/>
    <property type="match status" value="2"/>
</dbReference>
<dbReference type="Proteomes" id="UP000323594">
    <property type="component" value="Chromosome"/>
</dbReference>
<name>A0AAE6ITM7_TREPH</name>
<dbReference type="REBASE" id="376419">
    <property type="entry name" value="M.TphB365ORF8000P"/>
</dbReference>
<protein>
    <submittedName>
        <fullName evidence="4">DNA adenine methylase</fullName>
    </submittedName>
</protein>
<dbReference type="GO" id="GO:0009007">
    <property type="term" value="F:site-specific DNA-methyltransferase (adenine-specific) activity"/>
    <property type="evidence" value="ECO:0007669"/>
    <property type="project" value="UniProtKB-EC"/>
</dbReference>
<gene>
    <name evidence="4" type="ORF">FUT82_08000</name>
</gene>
<dbReference type="PANTHER" id="PTHR30481">
    <property type="entry name" value="DNA ADENINE METHYLASE"/>
    <property type="match status" value="1"/>
</dbReference>
<dbReference type="GO" id="GO:0043565">
    <property type="term" value="F:sequence-specific DNA binding"/>
    <property type="evidence" value="ECO:0007669"/>
    <property type="project" value="TreeGrafter"/>
</dbReference>
<dbReference type="PIRSF" id="PIRSF000398">
    <property type="entry name" value="M_m6A_EcoRV"/>
    <property type="match status" value="1"/>
</dbReference>
<organism evidence="4 5">
    <name type="scientific">Treponema phagedenis</name>
    <dbReference type="NCBI Taxonomy" id="162"/>
    <lineage>
        <taxon>Bacteria</taxon>
        <taxon>Pseudomonadati</taxon>
        <taxon>Spirochaetota</taxon>
        <taxon>Spirochaetia</taxon>
        <taxon>Spirochaetales</taxon>
        <taxon>Treponemataceae</taxon>
        <taxon>Treponema</taxon>
    </lineage>
</organism>
<dbReference type="SUPFAM" id="SSF53335">
    <property type="entry name" value="S-adenosyl-L-methionine-dependent methyltransferases"/>
    <property type="match status" value="1"/>
</dbReference>
<dbReference type="EMBL" id="CP042817">
    <property type="protein sequence ID" value="QEJ97943.1"/>
    <property type="molecule type" value="Genomic_DNA"/>
</dbReference>
<keyword evidence="3" id="KW-0949">S-adenosyl-L-methionine</keyword>
<dbReference type="Pfam" id="PF02086">
    <property type="entry name" value="MethyltransfD12"/>
    <property type="match status" value="1"/>
</dbReference>
<dbReference type="InterPro" id="IPR029063">
    <property type="entry name" value="SAM-dependent_MTases_sf"/>
</dbReference>
<dbReference type="InterPro" id="IPR012327">
    <property type="entry name" value="MeTrfase_D12"/>
</dbReference>
<dbReference type="GO" id="GO:0006298">
    <property type="term" value="P:mismatch repair"/>
    <property type="evidence" value="ECO:0007669"/>
    <property type="project" value="TreeGrafter"/>
</dbReference>
<proteinExistence type="predicted"/>
<evidence type="ECO:0000256" key="3">
    <source>
        <dbReference type="ARBA" id="ARBA00022691"/>
    </source>
</evidence>
<dbReference type="RefSeq" id="WP_148884521.1">
    <property type="nucleotide sequence ID" value="NZ_CP042817.1"/>
</dbReference>
<evidence type="ECO:0000256" key="2">
    <source>
        <dbReference type="ARBA" id="ARBA00022679"/>
    </source>
</evidence>
<reference evidence="4 5" key="1">
    <citation type="submission" date="2019-08" db="EMBL/GenBank/DDBJ databases">
        <authorList>
            <person name="Kuhnert P."/>
        </authorList>
    </citation>
    <scope>NUCLEOTIDE SEQUENCE [LARGE SCALE GENOMIC DNA]</scope>
    <source>
        <strain evidence="4 5">B36.5</strain>
    </source>
</reference>
<dbReference type="PRINTS" id="PR00505">
    <property type="entry name" value="D12N6MTFRASE"/>
</dbReference>
<keyword evidence="2" id="KW-0808">Transferase</keyword>
<dbReference type="GO" id="GO:0009307">
    <property type="term" value="P:DNA restriction-modification system"/>
    <property type="evidence" value="ECO:0007669"/>
    <property type="project" value="InterPro"/>
</dbReference>
<dbReference type="GO" id="GO:0032259">
    <property type="term" value="P:methylation"/>
    <property type="evidence" value="ECO:0007669"/>
    <property type="project" value="UniProtKB-KW"/>
</dbReference>
<dbReference type="AlphaFoldDB" id="A0AAE6ITM7"/>
<dbReference type="PANTHER" id="PTHR30481:SF4">
    <property type="entry name" value="SITE-SPECIFIC DNA-METHYLTRANSFERASE (ADENINE-SPECIFIC)"/>
    <property type="match status" value="1"/>
</dbReference>